<comment type="caution">
    <text evidence="3">The sequence shown here is derived from an EMBL/GenBank/DDBJ whole genome shotgun (WGS) entry which is preliminary data.</text>
</comment>
<feature type="domain" description="Pvc16 N-terminal" evidence="2">
    <location>
        <begin position="4"/>
        <end position="180"/>
    </location>
</feature>
<protein>
    <submittedName>
        <fullName evidence="3">DUF4255 domain-containing protein</fullName>
    </submittedName>
</protein>
<feature type="compositionally biased region" description="Basic and acidic residues" evidence="1">
    <location>
        <begin position="270"/>
        <end position="284"/>
    </location>
</feature>
<proteinExistence type="predicted"/>
<dbReference type="EMBL" id="WHPN01000362">
    <property type="protein sequence ID" value="KAF4406534.1"/>
    <property type="molecule type" value="Genomic_DNA"/>
</dbReference>
<feature type="compositionally biased region" description="Low complexity" evidence="1">
    <location>
        <begin position="224"/>
        <end position="234"/>
    </location>
</feature>
<gene>
    <name evidence="3" type="ORF">GCU69_24470</name>
</gene>
<feature type="compositionally biased region" description="Gly residues" evidence="1">
    <location>
        <begin position="259"/>
        <end position="268"/>
    </location>
</feature>
<sequence length="292" mass="31341">MIHEVDETLRGMLRGGVLSGTDIEVSFEAPTRDWAARRNVPTIDAYLYDIREDTARRHRGAVSVHDEQGAVYKRRQPPRWFRLSYLVTAWTKRPEDEHRLLSAVLSTMLPREHISPSELTGSLADLNLTVPMTTAAPPLESRSLADIWSALGGELKPSLDVVVVAPFPAVREYDVGPLVQEGLIRVNGHGDAPQDDGELRHQERHLRRTTDSLVPYGLRNRNVRAGARAAAGAAGPAGGAGRDGRAGAGPADGEDRKGTGGGRTGNGGSDDDRGGRGGNDDGKGGRGGARKR</sequence>
<evidence type="ECO:0000259" key="2">
    <source>
        <dbReference type="Pfam" id="PF14065"/>
    </source>
</evidence>
<feature type="region of interest" description="Disordered" evidence="1">
    <location>
        <begin position="186"/>
        <end position="292"/>
    </location>
</feature>
<dbReference type="Proteomes" id="UP000621266">
    <property type="component" value="Unassembled WGS sequence"/>
</dbReference>
<dbReference type="Pfam" id="PF14065">
    <property type="entry name" value="Pvc16_N"/>
    <property type="match status" value="1"/>
</dbReference>
<dbReference type="InterPro" id="IPR025351">
    <property type="entry name" value="Pvc16_N"/>
</dbReference>
<accession>A0ABQ7FFV1</accession>
<name>A0ABQ7FFV1_9ACTN</name>
<keyword evidence="4" id="KW-1185">Reference proteome</keyword>
<evidence type="ECO:0000313" key="4">
    <source>
        <dbReference type="Proteomes" id="UP000621266"/>
    </source>
</evidence>
<organism evidence="3 4">
    <name type="scientific">Streptomyces lycii</name>
    <dbReference type="NCBI Taxonomy" id="2654337"/>
    <lineage>
        <taxon>Bacteria</taxon>
        <taxon>Bacillati</taxon>
        <taxon>Actinomycetota</taxon>
        <taxon>Actinomycetes</taxon>
        <taxon>Kitasatosporales</taxon>
        <taxon>Streptomycetaceae</taxon>
        <taxon>Streptomyces</taxon>
    </lineage>
</organism>
<reference evidence="3 4" key="1">
    <citation type="submission" date="2019-10" db="EMBL/GenBank/DDBJ databases">
        <title>Streptomyces tenebrisbrunneis sp.nov., an endogenous actinomycete isolated from of Lycium ruthenicum.</title>
        <authorList>
            <person name="Ma L."/>
        </authorList>
    </citation>
    <scope>NUCLEOTIDE SEQUENCE [LARGE SCALE GENOMIC DNA]</scope>
    <source>
        <strain evidence="3 4">TRM 66187</strain>
    </source>
</reference>
<evidence type="ECO:0000313" key="3">
    <source>
        <dbReference type="EMBL" id="KAF4406534.1"/>
    </source>
</evidence>
<evidence type="ECO:0000256" key="1">
    <source>
        <dbReference type="SAM" id="MobiDB-lite"/>
    </source>
</evidence>